<protein>
    <submittedName>
        <fullName evidence="2">Integrase</fullName>
    </submittedName>
</protein>
<dbReference type="Proteomes" id="UP000188235">
    <property type="component" value="Chromosome"/>
</dbReference>
<dbReference type="GO" id="GO:0003676">
    <property type="term" value="F:nucleic acid binding"/>
    <property type="evidence" value="ECO:0007669"/>
    <property type="project" value="InterPro"/>
</dbReference>
<dbReference type="GO" id="GO:0015074">
    <property type="term" value="P:DNA integration"/>
    <property type="evidence" value="ECO:0007669"/>
    <property type="project" value="InterPro"/>
</dbReference>
<dbReference type="EMBL" id="CP019607">
    <property type="protein sequence ID" value="AQP52490.1"/>
    <property type="molecule type" value="Genomic_DNA"/>
</dbReference>
<dbReference type="Gene3D" id="3.30.420.10">
    <property type="entry name" value="Ribonuclease H-like superfamily/Ribonuclease H"/>
    <property type="match status" value="1"/>
</dbReference>
<gene>
    <name evidence="2" type="ORF">BW733_05940</name>
</gene>
<dbReference type="AlphaFoldDB" id="A0A1Q2D244"/>
<proteinExistence type="predicted"/>
<dbReference type="RefSeq" id="WP_077352769.1">
    <property type="nucleotide sequence ID" value="NZ_CP019607.1"/>
</dbReference>
<dbReference type="Pfam" id="PF00665">
    <property type="entry name" value="rve"/>
    <property type="match status" value="1"/>
</dbReference>
<dbReference type="STRING" id="399497.BW733_05940"/>
<dbReference type="PROSITE" id="PS50994">
    <property type="entry name" value="INTEGRASE"/>
    <property type="match status" value="1"/>
</dbReference>
<keyword evidence="3" id="KW-1185">Reference proteome</keyword>
<evidence type="ECO:0000313" key="3">
    <source>
        <dbReference type="Proteomes" id="UP000188235"/>
    </source>
</evidence>
<dbReference type="KEGG" id="tfa:BW733_05940"/>
<organism evidence="2 3">
    <name type="scientific">Tessaracoccus flavescens</name>
    <dbReference type="NCBI Taxonomy" id="399497"/>
    <lineage>
        <taxon>Bacteria</taxon>
        <taxon>Bacillati</taxon>
        <taxon>Actinomycetota</taxon>
        <taxon>Actinomycetes</taxon>
        <taxon>Propionibacteriales</taxon>
        <taxon>Propionibacteriaceae</taxon>
        <taxon>Tessaracoccus</taxon>
    </lineage>
</organism>
<reference evidence="2 3" key="1">
    <citation type="journal article" date="2008" name="Int. J. Syst. Evol. Microbiol.">
        <title>Tessaracoccus flavescens sp. nov., isolated from marine sediment.</title>
        <authorList>
            <person name="Lee D.W."/>
            <person name="Lee S.D."/>
        </authorList>
    </citation>
    <scope>NUCLEOTIDE SEQUENCE [LARGE SCALE GENOMIC DNA]</scope>
    <source>
        <strain evidence="2 3">SST-39T</strain>
    </source>
</reference>
<accession>A0A1Q2D244</accession>
<feature type="domain" description="Integrase catalytic" evidence="1">
    <location>
        <begin position="174"/>
        <end position="355"/>
    </location>
</feature>
<dbReference type="InterPro" id="IPR036397">
    <property type="entry name" value="RNaseH_sf"/>
</dbReference>
<name>A0A1Q2D244_9ACTN</name>
<dbReference type="InterPro" id="IPR001584">
    <property type="entry name" value="Integrase_cat-core"/>
</dbReference>
<evidence type="ECO:0000259" key="1">
    <source>
        <dbReference type="PROSITE" id="PS50994"/>
    </source>
</evidence>
<sequence>MAARVEITKKYAKAYAAAPKKGKSQILDHVVEITGWNRDHARQQLVARLKQAPGRATATVAVIDRRKTKACKYSYDARLILQRVWAASGGSCGQYLAASMSDLIDAMEAEGELVPSQDRYSAEVRAELESMSAATIDRYLAPARAKDPIRGKTATKPGSLLRNSITVRKAGDEVEAEPGFFEVDTVAHCGPTLKGEFARSVNFTDMHTGWSFTYSIRNNAHLHIRTAFDHFIAQVPFAVTGIDCDNGSEFINHDLIGWAGQREVFFTRSRPYKKNDQATIESKNNHLVRRYGFYHRYDTATELALLNQLWPLVNDRLNFFTPTKKPEGWATDTVGRRKRLYDKPRSPYQRLLAAGVLNPAQETELAAYKATLKPVAMQRRITEIQQELTRLAGRKTARRNDQILWMVPGGWGARDAPSRG</sequence>
<evidence type="ECO:0000313" key="2">
    <source>
        <dbReference type="EMBL" id="AQP52490.1"/>
    </source>
</evidence>
<dbReference type="SUPFAM" id="SSF53098">
    <property type="entry name" value="Ribonuclease H-like"/>
    <property type="match status" value="1"/>
</dbReference>
<dbReference type="InterPro" id="IPR012337">
    <property type="entry name" value="RNaseH-like_sf"/>
</dbReference>